<name>A0A9W6ZQN0_9STRA</name>
<comment type="caution">
    <text evidence="3">The sequence shown here is derived from an EMBL/GenBank/DDBJ whole genome shotgun (WGS) entry which is preliminary data.</text>
</comment>
<dbReference type="PANTHER" id="PTHR31573:SF1">
    <property type="entry name" value="DNA OXIDATIVE DEMETHYLASE ALKBH2"/>
    <property type="match status" value="1"/>
</dbReference>
<dbReference type="InterPro" id="IPR027450">
    <property type="entry name" value="AlkB-like"/>
</dbReference>
<accession>A0A9W6ZQN0</accession>
<dbReference type="EMBL" id="BRXZ01004799">
    <property type="protein sequence ID" value="GMH55373.1"/>
    <property type="molecule type" value="Genomic_DNA"/>
</dbReference>
<dbReference type="PANTHER" id="PTHR31573">
    <property type="entry name" value="ALPHA-KETOGLUTARATE-DEPENDENT DIOXYGENASE ALKB HOMOLOG 2"/>
    <property type="match status" value="1"/>
</dbReference>
<protein>
    <recommendedName>
        <fullName evidence="2">Alpha-ketoglutarate-dependent dioxygenase AlkB-like domain-containing protein</fullName>
    </recommendedName>
</protein>
<feature type="domain" description="Alpha-ketoglutarate-dependent dioxygenase AlkB-like" evidence="2">
    <location>
        <begin position="2"/>
        <end position="69"/>
    </location>
</feature>
<evidence type="ECO:0000313" key="3">
    <source>
        <dbReference type="EMBL" id="GMH55373.1"/>
    </source>
</evidence>
<dbReference type="Gene3D" id="2.60.120.590">
    <property type="entry name" value="Alpha-ketoglutarate-dependent dioxygenase AlkB-like"/>
    <property type="match status" value="1"/>
</dbReference>
<proteinExistence type="predicted"/>
<feature type="non-terminal residue" evidence="3">
    <location>
        <position position="1"/>
    </location>
</feature>
<organism evidence="3 4">
    <name type="scientific">Triparma retinervis</name>
    <dbReference type="NCBI Taxonomy" id="2557542"/>
    <lineage>
        <taxon>Eukaryota</taxon>
        <taxon>Sar</taxon>
        <taxon>Stramenopiles</taxon>
        <taxon>Ochrophyta</taxon>
        <taxon>Bolidophyceae</taxon>
        <taxon>Parmales</taxon>
        <taxon>Triparmaceae</taxon>
        <taxon>Triparma</taxon>
    </lineage>
</organism>
<dbReference type="GO" id="GO:0006307">
    <property type="term" value="P:DNA alkylation repair"/>
    <property type="evidence" value="ECO:0007669"/>
    <property type="project" value="TreeGrafter"/>
</dbReference>
<evidence type="ECO:0000256" key="1">
    <source>
        <dbReference type="PIRSR" id="PIRSR632852-1"/>
    </source>
</evidence>
<dbReference type="InterPro" id="IPR032852">
    <property type="entry name" value="ALKBH2"/>
</dbReference>
<dbReference type="GO" id="GO:0051747">
    <property type="term" value="F:cytosine C-5 DNA demethylase activity"/>
    <property type="evidence" value="ECO:0007669"/>
    <property type="project" value="TreeGrafter"/>
</dbReference>
<keyword evidence="4" id="KW-1185">Reference proteome</keyword>
<evidence type="ECO:0000259" key="2">
    <source>
        <dbReference type="Pfam" id="PF13532"/>
    </source>
</evidence>
<dbReference type="GO" id="GO:0035516">
    <property type="term" value="F:broad specificity oxidative DNA demethylase activity"/>
    <property type="evidence" value="ECO:0007669"/>
    <property type="project" value="TreeGrafter"/>
</dbReference>
<dbReference type="InterPro" id="IPR037151">
    <property type="entry name" value="AlkB-like_sf"/>
</dbReference>
<reference evidence="3" key="1">
    <citation type="submission" date="2022-07" db="EMBL/GenBank/DDBJ databases">
        <title>Genome analysis of Parmales, a sister group of diatoms, reveals the evolutionary specialization of diatoms from phago-mixotrophs to photoautotrophs.</title>
        <authorList>
            <person name="Ban H."/>
            <person name="Sato S."/>
            <person name="Yoshikawa S."/>
            <person name="Kazumasa Y."/>
            <person name="Nakamura Y."/>
            <person name="Ichinomiya M."/>
            <person name="Saitoh K."/>
            <person name="Sato N."/>
            <person name="Blanc-Mathieu R."/>
            <person name="Endo H."/>
            <person name="Kuwata A."/>
            <person name="Ogata H."/>
        </authorList>
    </citation>
    <scope>NUCLEOTIDE SEQUENCE</scope>
</reference>
<evidence type="ECO:0000313" key="4">
    <source>
        <dbReference type="Proteomes" id="UP001165082"/>
    </source>
</evidence>
<dbReference type="GO" id="GO:0008198">
    <property type="term" value="F:ferrous iron binding"/>
    <property type="evidence" value="ECO:0007669"/>
    <property type="project" value="TreeGrafter"/>
</dbReference>
<dbReference type="AlphaFoldDB" id="A0A9W6ZQN0"/>
<feature type="binding site" evidence="1">
    <location>
        <position position="40"/>
    </location>
    <ligand>
        <name>2-oxoglutarate</name>
        <dbReference type="ChEBI" id="CHEBI:16810"/>
    </ligand>
</feature>
<dbReference type="OrthoDB" id="545910at2759"/>
<gene>
    <name evidence="3" type="ORF">TrRE_jg1256</name>
</gene>
<dbReference type="Pfam" id="PF13532">
    <property type="entry name" value="2OG-FeII_Oxy_2"/>
    <property type="match status" value="1"/>
</dbReference>
<sequence>MPVPPHLSPLVSRVSSLLKTPFNAVLVRLYFDGDDNIAWHTDGRKFLGPTPTIASLSFGASASFQLRKMTDCWPSVSPL</sequence>
<dbReference type="SUPFAM" id="SSF51197">
    <property type="entry name" value="Clavaminate synthase-like"/>
    <property type="match status" value="1"/>
</dbReference>
<feature type="binding site" evidence="1">
    <location>
        <position position="30"/>
    </location>
    <ligand>
        <name>2-oxoglutarate</name>
        <dbReference type="ChEBI" id="CHEBI:16810"/>
    </ligand>
</feature>
<dbReference type="Proteomes" id="UP001165082">
    <property type="component" value="Unassembled WGS sequence"/>
</dbReference>